<organism evidence="1">
    <name type="scientific">Anguilla anguilla</name>
    <name type="common">European freshwater eel</name>
    <name type="synonym">Muraena anguilla</name>
    <dbReference type="NCBI Taxonomy" id="7936"/>
    <lineage>
        <taxon>Eukaryota</taxon>
        <taxon>Metazoa</taxon>
        <taxon>Chordata</taxon>
        <taxon>Craniata</taxon>
        <taxon>Vertebrata</taxon>
        <taxon>Euteleostomi</taxon>
        <taxon>Actinopterygii</taxon>
        <taxon>Neopterygii</taxon>
        <taxon>Teleostei</taxon>
        <taxon>Anguilliformes</taxon>
        <taxon>Anguillidae</taxon>
        <taxon>Anguilla</taxon>
    </lineage>
</organism>
<dbReference type="EMBL" id="GBXM01001714">
    <property type="protein sequence ID" value="JAI06864.1"/>
    <property type="molecule type" value="Transcribed_RNA"/>
</dbReference>
<accession>A0A0E9XYV4</accession>
<sequence>MVPDHHQKPHSTGHWRVLLWSEGTFLPQRQSGSGAPEC</sequence>
<name>A0A0E9XYV4_ANGAN</name>
<evidence type="ECO:0000313" key="1">
    <source>
        <dbReference type="EMBL" id="JAI06864.1"/>
    </source>
</evidence>
<proteinExistence type="predicted"/>
<reference evidence="1" key="2">
    <citation type="journal article" date="2015" name="Fish Shellfish Immunol.">
        <title>Early steps in the European eel (Anguilla anguilla)-Vibrio vulnificus interaction in the gills: Role of the RtxA13 toxin.</title>
        <authorList>
            <person name="Callol A."/>
            <person name="Pajuelo D."/>
            <person name="Ebbesson L."/>
            <person name="Teles M."/>
            <person name="MacKenzie S."/>
            <person name="Amaro C."/>
        </authorList>
    </citation>
    <scope>NUCLEOTIDE SEQUENCE</scope>
</reference>
<dbReference type="AlphaFoldDB" id="A0A0E9XYV4"/>
<protein>
    <submittedName>
        <fullName evidence="1">Uncharacterized protein</fullName>
    </submittedName>
</protein>
<reference evidence="1" key="1">
    <citation type="submission" date="2014-11" db="EMBL/GenBank/DDBJ databases">
        <authorList>
            <person name="Amaro Gonzalez C."/>
        </authorList>
    </citation>
    <scope>NUCLEOTIDE SEQUENCE</scope>
</reference>